<dbReference type="Pfam" id="PF13812">
    <property type="entry name" value="PPR_3"/>
    <property type="match status" value="1"/>
</dbReference>
<dbReference type="InterPro" id="IPR011990">
    <property type="entry name" value="TPR-like_helical_dom_sf"/>
</dbReference>
<dbReference type="Proteomes" id="UP000604046">
    <property type="component" value="Unassembled WGS sequence"/>
</dbReference>
<dbReference type="EMBL" id="CAJNDS010000005">
    <property type="protein sequence ID" value="CAE6914368.1"/>
    <property type="molecule type" value="Genomic_DNA"/>
</dbReference>
<dbReference type="OrthoDB" id="185373at2759"/>
<sequence>MAVGIKDQEVAQLEKLERELSTLCCSSRLATSVLHRLTKEKKVRAACWLLGRLRSGRLEVNGFHFGAILGGLRDEWQLALQVIGPMAAMDSPTSASVMDVVGYNAAMASCNRAGRWQASLLVLESLDTIRPSEGTYNAGLTACRNAGSWHLAVCLLADVSAAGLTPDLYSFNTAISAVEAGQWALALNLFRKMGCRDLVSFNTAISVCGKAGCWREPLQLLSQLPRAMLQPDEVSYGAAVDACARQSLWQQALQTVVGLLAVRASVNTVCWNSFVSACGSSKWQLALSVLDAMCLHAMPPDRFTFSALISTFEGASLWELGLDALAQMQRREARILSALTDGSCWVAARLYDSTVSGAAGTHCAAKTGMRMQHAINPLQKTRSGVGSGRLVWRRGGG</sequence>
<evidence type="ECO:0000256" key="1">
    <source>
        <dbReference type="ARBA" id="ARBA00022737"/>
    </source>
</evidence>
<evidence type="ECO:0000313" key="3">
    <source>
        <dbReference type="EMBL" id="CAE6914368.1"/>
    </source>
</evidence>
<proteinExistence type="predicted"/>
<dbReference type="PROSITE" id="PS51375">
    <property type="entry name" value="PPR"/>
    <property type="match status" value="1"/>
</dbReference>
<dbReference type="Pfam" id="PF01535">
    <property type="entry name" value="PPR"/>
    <property type="match status" value="1"/>
</dbReference>
<dbReference type="PANTHER" id="PTHR47447:SF17">
    <property type="entry name" value="OS12G0638900 PROTEIN"/>
    <property type="match status" value="1"/>
</dbReference>
<dbReference type="InterPro" id="IPR002885">
    <property type="entry name" value="PPR_rpt"/>
</dbReference>
<accession>A0A812GDY7</accession>
<dbReference type="Gene3D" id="1.25.40.10">
    <property type="entry name" value="Tetratricopeptide repeat domain"/>
    <property type="match status" value="2"/>
</dbReference>
<gene>
    <name evidence="3" type="primary">PPR10</name>
    <name evidence="3" type="ORF">SNAT2548_LOCUS227</name>
</gene>
<protein>
    <submittedName>
        <fullName evidence="3">PPR10 protein</fullName>
    </submittedName>
</protein>
<reference evidence="3" key="1">
    <citation type="submission" date="2021-02" db="EMBL/GenBank/DDBJ databases">
        <authorList>
            <person name="Dougan E. K."/>
            <person name="Rhodes N."/>
            <person name="Thang M."/>
            <person name="Chan C."/>
        </authorList>
    </citation>
    <scope>NUCLEOTIDE SEQUENCE</scope>
</reference>
<keyword evidence="1" id="KW-0677">Repeat</keyword>
<evidence type="ECO:0000313" key="4">
    <source>
        <dbReference type="Proteomes" id="UP000604046"/>
    </source>
</evidence>
<dbReference type="PANTHER" id="PTHR47447">
    <property type="entry name" value="OS03G0856100 PROTEIN"/>
    <property type="match status" value="1"/>
</dbReference>
<comment type="caution">
    <text evidence="3">The sequence shown here is derived from an EMBL/GenBank/DDBJ whole genome shotgun (WGS) entry which is preliminary data.</text>
</comment>
<dbReference type="AlphaFoldDB" id="A0A812GDY7"/>
<feature type="repeat" description="PPR" evidence="2">
    <location>
        <begin position="197"/>
        <end position="231"/>
    </location>
</feature>
<keyword evidence="4" id="KW-1185">Reference proteome</keyword>
<name>A0A812GDY7_9DINO</name>
<evidence type="ECO:0000256" key="2">
    <source>
        <dbReference type="PROSITE-ProRule" id="PRU00708"/>
    </source>
</evidence>
<organism evidence="3 4">
    <name type="scientific">Symbiodinium natans</name>
    <dbReference type="NCBI Taxonomy" id="878477"/>
    <lineage>
        <taxon>Eukaryota</taxon>
        <taxon>Sar</taxon>
        <taxon>Alveolata</taxon>
        <taxon>Dinophyceae</taxon>
        <taxon>Suessiales</taxon>
        <taxon>Symbiodiniaceae</taxon>
        <taxon>Symbiodinium</taxon>
    </lineage>
</organism>